<keyword evidence="2" id="KW-0238">DNA-binding</keyword>
<reference evidence="5 6" key="1">
    <citation type="submission" date="2019-11" db="EMBL/GenBank/DDBJ databases">
        <authorList>
            <person name="Cao P."/>
        </authorList>
    </citation>
    <scope>NUCLEOTIDE SEQUENCE [LARGE SCALE GENOMIC DNA]</scope>
    <source>
        <strain evidence="5 6">NEAU-AAG5</strain>
    </source>
</reference>
<dbReference type="AlphaFoldDB" id="A0A7K1L3B4"/>
<organism evidence="5 6">
    <name type="scientific">Actinomadura litoris</name>
    <dbReference type="NCBI Taxonomy" id="2678616"/>
    <lineage>
        <taxon>Bacteria</taxon>
        <taxon>Bacillati</taxon>
        <taxon>Actinomycetota</taxon>
        <taxon>Actinomycetes</taxon>
        <taxon>Streptosporangiales</taxon>
        <taxon>Thermomonosporaceae</taxon>
        <taxon>Actinomadura</taxon>
    </lineage>
</organism>
<gene>
    <name evidence="5" type="ORF">GNZ18_20025</name>
</gene>
<evidence type="ECO:0000256" key="2">
    <source>
        <dbReference type="ARBA" id="ARBA00023125"/>
    </source>
</evidence>
<protein>
    <submittedName>
        <fullName evidence="5">Helix-turn-helix domain-containing protein</fullName>
    </submittedName>
</protein>
<dbReference type="GO" id="GO:0043565">
    <property type="term" value="F:sequence-specific DNA binding"/>
    <property type="evidence" value="ECO:0007669"/>
    <property type="project" value="InterPro"/>
</dbReference>
<dbReference type="InterPro" id="IPR009057">
    <property type="entry name" value="Homeodomain-like_sf"/>
</dbReference>
<dbReference type="Proteomes" id="UP000432015">
    <property type="component" value="Unassembled WGS sequence"/>
</dbReference>
<dbReference type="Gene3D" id="1.10.10.60">
    <property type="entry name" value="Homeodomain-like"/>
    <property type="match status" value="1"/>
</dbReference>
<keyword evidence="1" id="KW-0805">Transcription regulation</keyword>
<keyword evidence="3" id="KW-0804">Transcription</keyword>
<dbReference type="Pfam" id="PF12833">
    <property type="entry name" value="HTH_18"/>
    <property type="match status" value="1"/>
</dbReference>
<evidence type="ECO:0000313" key="6">
    <source>
        <dbReference type="Proteomes" id="UP000432015"/>
    </source>
</evidence>
<keyword evidence="6" id="KW-1185">Reference proteome</keyword>
<dbReference type="EMBL" id="WOFH01000006">
    <property type="protein sequence ID" value="MUN38877.1"/>
    <property type="molecule type" value="Genomic_DNA"/>
</dbReference>
<dbReference type="InterPro" id="IPR050204">
    <property type="entry name" value="AraC_XylS_family_regulators"/>
</dbReference>
<dbReference type="PRINTS" id="PR00032">
    <property type="entry name" value="HTHARAC"/>
</dbReference>
<dbReference type="PROSITE" id="PS01124">
    <property type="entry name" value="HTH_ARAC_FAMILY_2"/>
    <property type="match status" value="1"/>
</dbReference>
<dbReference type="SMART" id="SM00342">
    <property type="entry name" value="HTH_ARAC"/>
    <property type="match status" value="1"/>
</dbReference>
<evidence type="ECO:0000256" key="1">
    <source>
        <dbReference type="ARBA" id="ARBA00023015"/>
    </source>
</evidence>
<dbReference type="PANTHER" id="PTHR46796:SF6">
    <property type="entry name" value="ARAC SUBFAMILY"/>
    <property type="match status" value="1"/>
</dbReference>
<dbReference type="GO" id="GO:0003700">
    <property type="term" value="F:DNA-binding transcription factor activity"/>
    <property type="evidence" value="ECO:0007669"/>
    <property type="project" value="InterPro"/>
</dbReference>
<dbReference type="RefSeq" id="WP_156217987.1">
    <property type="nucleotide sequence ID" value="NZ_WOFH01000006.1"/>
</dbReference>
<dbReference type="InterPro" id="IPR018060">
    <property type="entry name" value="HTH_AraC"/>
</dbReference>
<name>A0A7K1L3B4_9ACTN</name>
<evidence type="ECO:0000313" key="5">
    <source>
        <dbReference type="EMBL" id="MUN38877.1"/>
    </source>
</evidence>
<accession>A0A7K1L3B4</accession>
<dbReference type="PANTHER" id="PTHR46796">
    <property type="entry name" value="HTH-TYPE TRANSCRIPTIONAL ACTIVATOR RHAS-RELATED"/>
    <property type="match status" value="1"/>
</dbReference>
<proteinExistence type="predicted"/>
<feature type="domain" description="HTH araC/xylS-type" evidence="4">
    <location>
        <begin position="213"/>
        <end position="314"/>
    </location>
</feature>
<dbReference type="SUPFAM" id="SSF46689">
    <property type="entry name" value="Homeodomain-like"/>
    <property type="match status" value="1"/>
</dbReference>
<dbReference type="InterPro" id="IPR035418">
    <property type="entry name" value="AraC-bd_2"/>
</dbReference>
<dbReference type="InterPro" id="IPR020449">
    <property type="entry name" value="Tscrpt_reg_AraC-type_HTH"/>
</dbReference>
<comment type="caution">
    <text evidence="5">The sequence shown here is derived from an EMBL/GenBank/DDBJ whole genome shotgun (WGS) entry which is preliminary data.</text>
</comment>
<evidence type="ECO:0000256" key="3">
    <source>
        <dbReference type="ARBA" id="ARBA00023163"/>
    </source>
</evidence>
<evidence type="ECO:0000259" key="4">
    <source>
        <dbReference type="PROSITE" id="PS01124"/>
    </source>
</evidence>
<dbReference type="Pfam" id="PF14525">
    <property type="entry name" value="AraC_binding_2"/>
    <property type="match status" value="1"/>
</dbReference>
<sequence>MSTQIRTSDLPVRERFDFWSSTVSEMFVPLRTDPADADGFDGYMRGSELGSLKVAEVSATPHTVRRTEALIARSDPGHYKLGIQLTGCCVLSQDGREAPLSPGDLTIYDTTRPYTLAFDGSYRQLVLMFPRRLLCLPEDAVAAVTATRFSGHRGLGALLSALLVQLAQHLDEFDDPAGQRLGDNIIDLLVTLLAERMDMAAGTTEARRRALLVRVRAYIESHLDDPDLTPDAIAAAHYVSIRHLYNLFHAEGTTVAMWIKGRRLEHCRRDLRDPLQVGRSVTAIAARRGFVDAARFSKLFKAAYGTSPREYRAGHV</sequence>